<evidence type="ECO:0000313" key="2">
    <source>
        <dbReference type="EMBL" id="MPM08026.1"/>
    </source>
</evidence>
<dbReference type="PANTHER" id="PTHR30354">
    <property type="entry name" value="GNT FAMILY GLUCONATE TRANSPORTER"/>
    <property type="match status" value="1"/>
</dbReference>
<dbReference type="Pfam" id="PF02447">
    <property type="entry name" value="GntP_permease"/>
    <property type="match status" value="1"/>
</dbReference>
<dbReference type="GO" id="GO:0015128">
    <property type="term" value="F:gluconate transmembrane transporter activity"/>
    <property type="evidence" value="ECO:0007669"/>
    <property type="project" value="InterPro"/>
</dbReference>
<feature type="transmembrane region" description="Helical" evidence="1">
    <location>
        <begin position="179"/>
        <end position="199"/>
    </location>
</feature>
<reference evidence="2" key="1">
    <citation type="submission" date="2019-08" db="EMBL/GenBank/DDBJ databases">
        <authorList>
            <person name="Kucharzyk K."/>
            <person name="Murdoch R.W."/>
            <person name="Higgins S."/>
            <person name="Loffler F."/>
        </authorList>
    </citation>
    <scope>NUCLEOTIDE SEQUENCE</scope>
</reference>
<keyword evidence="1" id="KW-1133">Transmembrane helix</keyword>
<keyword evidence="1" id="KW-0472">Membrane</keyword>
<organism evidence="2">
    <name type="scientific">bioreactor metagenome</name>
    <dbReference type="NCBI Taxonomy" id="1076179"/>
    <lineage>
        <taxon>unclassified sequences</taxon>
        <taxon>metagenomes</taxon>
        <taxon>ecological metagenomes</taxon>
    </lineage>
</organism>
<gene>
    <name evidence="2" type="ORF">SDC9_54338</name>
</gene>
<feature type="transmembrane region" description="Helical" evidence="1">
    <location>
        <begin position="228"/>
        <end position="248"/>
    </location>
</feature>
<dbReference type="EMBL" id="VSSQ01001402">
    <property type="protein sequence ID" value="MPM08026.1"/>
    <property type="molecule type" value="Genomic_DNA"/>
</dbReference>
<keyword evidence="1" id="KW-0812">Transmembrane</keyword>
<protein>
    <recommendedName>
        <fullName evidence="3">Citrate transporter-like domain-containing protein</fullName>
    </recommendedName>
</protein>
<sequence length="432" mass="46055">MAMSVIGLIITIAVYIILMYRGLSPILVAPICSVLLALFSGVNAYTVLTGAFAAGFGGTVTAIGLMFIGSTFFGSVMAKAGASEAIALWIADHMNVKKCTWALVIASTIMSYGGMSFGGYIVIYPIALILCEKANYNKGIIMGAVLCGAWTYSMTGPWSPTVGNIVASQVLKVGTDAGLAASLPACIVMLLGGCIYLEWQAKKWEKKGRIFDSAEELKTYEVPDRTKLPNVFQSVLPIIVAIILFNVFKISLGVALFLAGMVAIALMWNRFKPGQWMVLASEGCKDGIMPTCNLAIVGGFSAVMKVTPIFTFITNFLSTSTLNPYFVSAIAGTIFAFCLGSCSNAVNMLMNTIPQVFLDYGAKGFDMGNIMRLLNQGAGGASIMPHAGSMATMNAIMHTNFKESYFPVFITCVIIPLACTYLINLPLVLLGL</sequence>
<feature type="transmembrane region" description="Helical" evidence="1">
    <location>
        <begin position="27"/>
        <end position="48"/>
    </location>
</feature>
<feature type="transmembrane region" description="Helical" evidence="1">
    <location>
        <begin position="5"/>
        <end position="21"/>
    </location>
</feature>
<feature type="transmembrane region" description="Helical" evidence="1">
    <location>
        <begin position="60"/>
        <end position="81"/>
    </location>
</feature>
<feature type="transmembrane region" description="Helical" evidence="1">
    <location>
        <begin position="139"/>
        <end position="159"/>
    </location>
</feature>
<feature type="transmembrane region" description="Helical" evidence="1">
    <location>
        <begin position="101"/>
        <end position="127"/>
    </location>
</feature>
<feature type="transmembrane region" description="Helical" evidence="1">
    <location>
        <begin position="292"/>
        <end position="313"/>
    </location>
</feature>
<feature type="transmembrane region" description="Helical" evidence="1">
    <location>
        <begin position="325"/>
        <end position="346"/>
    </location>
</feature>
<feature type="transmembrane region" description="Helical" evidence="1">
    <location>
        <begin position="254"/>
        <end position="271"/>
    </location>
</feature>
<dbReference type="GO" id="GO:0005886">
    <property type="term" value="C:plasma membrane"/>
    <property type="evidence" value="ECO:0007669"/>
    <property type="project" value="TreeGrafter"/>
</dbReference>
<dbReference type="InterPro" id="IPR003474">
    <property type="entry name" value="Glcn_transporter"/>
</dbReference>
<dbReference type="AlphaFoldDB" id="A0A644WVS5"/>
<proteinExistence type="predicted"/>
<evidence type="ECO:0008006" key="3">
    <source>
        <dbReference type="Google" id="ProtNLM"/>
    </source>
</evidence>
<accession>A0A644WVS5</accession>
<feature type="transmembrane region" description="Helical" evidence="1">
    <location>
        <begin position="405"/>
        <end position="423"/>
    </location>
</feature>
<name>A0A644WVS5_9ZZZZ</name>
<evidence type="ECO:0000256" key="1">
    <source>
        <dbReference type="SAM" id="Phobius"/>
    </source>
</evidence>
<dbReference type="PANTHER" id="PTHR30354:SF7">
    <property type="entry name" value="BLL7963 PROTEIN"/>
    <property type="match status" value="1"/>
</dbReference>
<comment type="caution">
    <text evidence="2">The sequence shown here is derived from an EMBL/GenBank/DDBJ whole genome shotgun (WGS) entry which is preliminary data.</text>
</comment>